<sequence length="133" mass="14920">MAGLAFALGFLYSANLNQDWLLKLLRKRKITQRTARNSIWNDAFQDIPSSFVLVQISRDRTLIGFVRYYSDDPEEDSIFLEDAAWIVDDNGTQQPIDGLGILLTKLAGIKSVPFLKSRLQSKGPTSAPDQQTS</sequence>
<accession>E6PYF7</accession>
<organism evidence="1">
    <name type="scientific">mine drainage metagenome</name>
    <dbReference type="NCBI Taxonomy" id="410659"/>
    <lineage>
        <taxon>unclassified sequences</taxon>
        <taxon>metagenomes</taxon>
        <taxon>ecological metagenomes</taxon>
    </lineage>
</organism>
<evidence type="ECO:0000313" key="1">
    <source>
        <dbReference type="EMBL" id="CBH99966.1"/>
    </source>
</evidence>
<reference evidence="1" key="1">
    <citation type="submission" date="2009-10" db="EMBL/GenBank/DDBJ databases">
        <title>Diversity of trophic interactions inside an arsenic-rich microbial ecosystem.</title>
        <authorList>
            <person name="Bertin P.N."/>
            <person name="Heinrich-Salmeron A."/>
            <person name="Pelletier E."/>
            <person name="Goulhen-Chollet F."/>
            <person name="Arsene-Ploetze F."/>
            <person name="Gallien S."/>
            <person name="Calteau A."/>
            <person name="Vallenet D."/>
            <person name="Casiot C."/>
            <person name="Chane-Woon-Ming B."/>
            <person name="Giloteaux L."/>
            <person name="Barakat M."/>
            <person name="Bonnefoy V."/>
            <person name="Bruneel O."/>
            <person name="Chandler M."/>
            <person name="Cleiss J."/>
            <person name="Duran R."/>
            <person name="Elbaz-Poulichet F."/>
            <person name="Fonknechten N."/>
            <person name="Lauga B."/>
            <person name="Mornico D."/>
            <person name="Ortet P."/>
            <person name="Schaeffer C."/>
            <person name="Siguier P."/>
            <person name="Alexander Thil Smith A."/>
            <person name="Van Dorsselaer A."/>
            <person name="Weissenbach J."/>
            <person name="Medigue C."/>
            <person name="Le Paslier D."/>
        </authorList>
    </citation>
    <scope>NUCLEOTIDE SEQUENCE</scope>
</reference>
<name>E6PYF7_9ZZZZ</name>
<gene>
    <name evidence="1" type="ORF">CARN3_0940</name>
</gene>
<dbReference type="InterPro" id="IPR045919">
    <property type="entry name" value="DUF6338"/>
</dbReference>
<protein>
    <submittedName>
        <fullName evidence="1">Uncharacterized protein</fullName>
    </submittedName>
</protein>
<comment type="caution">
    <text evidence="1">The sequence shown here is derived from an EMBL/GenBank/DDBJ whole genome shotgun (WGS) entry which is preliminary data.</text>
</comment>
<dbReference type="EMBL" id="CABN01000078">
    <property type="protein sequence ID" value="CBH99966.1"/>
    <property type="molecule type" value="Genomic_DNA"/>
</dbReference>
<proteinExistence type="predicted"/>
<dbReference type="AlphaFoldDB" id="E6PYF7"/>
<dbReference type="Pfam" id="PF19865">
    <property type="entry name" value="DUF6338"/>
    <property type="match status" value="1"/>
</dbReference>